<feature type="region of interest" description="Disordered" evidence="1">
    <location>
        <begin position="1337"/>
        <end position="1390"/>
    </location>
</feature>
<feature type="region of interest" description="Disordered" evidence="1">
    <location>
        <begin position="628"/>
        <end position="656"/>
    </location>
</feature>
<dbReference type="Pfam" id="PF09949">
    <property type="entry name" value="APP1_cat"/>
    <property type="match status" value="1"/>
</dbReference>
<evidence type="ECO:0000256" key="1">
    <source>
        <dbReference type="SAM" id="MobiDB-lite"/>
    </source>
</evidence>
<dbReference type="Proteomes" id="UP000186817">
    <property type="component" value="Unassembled WGS sequence"/>
</dbReference>
<evidence type="ECO:0000313" key="3">
    <source>
        <dbReference type="EMBL" id="OLQ11688.1"/>
    </source>
</evidence>
<dbReference type="GO" id="GO:0008195">
    <property type="term" value="F:phosphatidate phosphatase activity"/>
    <property type="evidence" value="ECO:0007669"/>
    <property type="project" value="InterPro"/>
</dbReference>
<dbReference type="PANTHER" id="PTHR28208">
    <property type="entry name" value="PHOSPHATIDATE PHOSPHATASE APP1"/>
    <property type="match status" value="1"/>
</dbReference>
<feature type="domain" description="Phosphatidate phosphatase APP1 catalytic" evidence="2">
    <location>
        <begin position="1646"/>
        <end position="1691"/>
    </location>
</feature>
<organism evidence="3 4">
    <name type="scientific">Symbiodinium microadriaticum</name>
    <name type="common">Dinoflagellate</name>
    <name type="synonym">Zooxanthella microadriatica</name>
    <dbReference type="NCBI Taxonomy" id="2951"/>
    <lineage>
        <taxon>Eukaryota</taxon>
        <taxon>Sar</taxon>
        <taxon>Alveolata</taxon>
        <taxon>Dinophyceae</taxon>
        <taxon>Suessiales</taxon>
        <taxon>Symbiodiniaceae</taxon>
        <taxon>Symbiodinium</taxon>
    </lineage>
</organism>
<dbReference type="PANTHER" id="PTHR28208:SF3">
    <property type="entry name" value="PHOSPHATIDATE PHOSPHATASE APP1"/>
    <property type="match status" value="1"/>
</dbReference>
<protein>
    <recommendedName>
        <fullName evidence="2">Phosphatidate phosphatase APP1 catalytic domain-containing protein</fullName>
    </recommendedName>
</protein>
<reference evidence="3 4" key="1">
    <citation type="submission" date="2016-02" db="EMBL/GenBank/DDBJ databases">
        <title>Genome analysis of coral dinoflagellate symbionts highlights evolutionary adaptations to a symbiotic lifestyle.</title>
        <authorList>
            <person name="Aranda M."/>
            <person name="Li Y."/>
            <person name="Liew Y.J."/>
            <person name="Baumgarten S."/>
            <person name="Simakov O."/>
            <person name="Wilson M."/>
            <person name="Piel J."/>
            <person name="Ashoor H."/>
            <person name="Bougouffa S."/>
            <person name="Bajic V.B."/>
            <person name="Ryu T."/>
            <person name="Ravasi T."/>
            <person name="Bayer T."/>
            <person name="Micklem G."/>
            <person name="Kim H."/>
            <person name="Bhak J."/>
            <person name="Lajeunesse T.C."/>
            <person name="Voolstra C.R."/>
        </authorList>
    </citation>
    <scope>NUCLEOTIDE SEQUENCE [LARGE SCALE GENOMIC DNA]</scope>
    <source>
        <strain evidence="3 4">CCMP2467</strain>
    </source>
</reference>
<dbReference type="EMBL" id="LSRX01000055">
    <property type="protein sequence ID" value="OLQ11688.1"/>
    <property type="molecule type" value="Genomic_DNA"/>
</dbReference>
<dbReference type="InterPro" id="IPR052935">
    <property type="entry name" value="Mg2+_PAP"/>
</dbReference>
<feature type="compositionally biased region" description="Low complexity" evidence="1">
    <location>
        <begin position="630"/>
        <end position="641"/>
    </location>
</feature>
<dbReference type="InterPro" id="IPR019236">
    <property type="entry name" value="APP1_cat"/>
</dbReference>
<gene>
    <name evidence="3" type="ORF">AK812_SmicGene4425</name>
</gene>
<name>A0A1Q9EW56_SYMMI</name>
<evidence type="ECO:0000259" key="2">
    <source>
        <dbReference type="Pfam" id="PF09949"/>
    </source>
</evidence>
<keyword evidence="4" id="KW-1185">Reference proteome</keyword>
<accession>A0A1Q9EW56</accession>
<dbReference type="OrthoDB" id="492368at2759"/>
<proteinExistence type="predicted"/>
<comment type="caution">
    <text evidence="3">The sequence shown here is derived from an EMBL/GenBank/DDBJ whole genome shotgun (WGS) entry which is preliminary data.</text>
</comment>
<evidence type="ECO:0000313" key="4">
    <source>
        <dbReference type="Proteomes" id="UP000186817"/>
    </source>
</evidence>
<sequence length="1713" mass="192886">MSGSAFAAQGVADREVVHPVAGGVYATADREERIRIFREALKDHDRLADAMAGRTHVALHSDLQEAIVEPTADADGEELFLSVIKVHEWRTLREACPNAHWTALYEAWYRHYACVQGNEVMTRQRDTSLTGWSRVILEYIKDLGIVGWGTKYEEAINRTAMYDICFRVGMMSQGAGTLPMFPESCKLIESLYSPALGRISPPPSAAAGSFQSTDFLVVGDSSLAMCWMQGRRCLRKTTIGPTLQDITMSNPEVGQLEFQMEWGKGLDAILDVIDSKVYLAPPGGVELVVYWAGNDVYGNYGYLGYTWHLTSKWVKRPQEEIDRIAHWPAKQKLLVERGIDRLIELQNHAKVRGLTVLVGGDNGRFFNLPSEYDDEMGRYAQKLADGGVTVIDPCSLLMRTSRPDGFHMEVNEHNATVAASWWHSLIRAILTDRLITGRKAEFIANRRSIVFHNHFVLGKPEPSLTVPPASKRILEPLEPVLHQAEEVEPDEARDDEEQIVFDQPVMQLLPDVVAETALTSEDGEEVTQVDHVLFSRDHDSELPLDLVAVDLDAQEDFAFNLAAEAVNNVSARVEDADAIEKEVEEGIETVWQDETVPDEAEQPVVPASGEDRVYPHGTVGYSMALRDMGSAPKSKPAPSSAEHAEVKEEVDYGGDDPMGSTAPAADVLASDECYELWYTAEDFPDFPVQEAIDPRITIDPTTHAVEWGHFKDILSSCWRNFSSVKAIEVVKYSYSDKDERGRFEVLVRVHPHGLEYLAIRCFQGHNRNLISEESDLNAIHKDFHFLCNEWEPSLTSFPVVGVTGYTCDKWNSMPKVGYRATFWSNFPNLVAYGLVPGGVTLGGSTGRAFSMMPLFGFVSRMLASAPELKWSSPLISSSRPWKGSAVKAYQETGVVGDVFNDDLMYPIDNETLDWVEFLGYHSNMPRPSHLREESVFNVDARHITFERNSPLEGTRAEWTLDAQVWFSRVGLSKPVEQRVEREDYLVNFNVGFPKYCCPDTRCRYKQVDGFLNCPRCNTKLFHPSDLSHLAELAELRAEALQGGVNFGLMYLAPKTHLNAGRRDHAREGHAQEMSVAATLKAKCKKAVAKTTQSQYDDMATRLAEEPFTAYNFMAKGMTLRSVEEIEMFARVRIPNPGKDRFYLMTEAAVLIRASQIAKELRPRIDDFSILTFQGEEVVLEDGNLRQIMAQLTHILRTQIRFALTYQERTAGISVEMVLSNDHPVEIPESWSSMGRHQLLELLKGARFSVDRRRSWFNSFAAQTVEQDLLRQGATAVGAMRVPPPPPSPSGRQAGETRLHRRLVRRLPPRANPSSYISAEEWDNYFAGMDDVRGFAVGDDDARPKAPGVPARTVTMTPREPDTPPPGHVETAAGGRARTRSPRRPANTDGQWDYLNECDEAISQTLEWLSQDFVNFPVDRLRLWRDASGQTFEPELNLPIAYGRIDMWYWAVLRARYIGRVTPSAVPMSVPSHNHGNDLVVIDYTNLTWFLRGWREWRTMEMIHGITNVSKEGLRRYEERGRLIFRTLAFRGGERNVVMSIKFDGEDTWRELPPTNRQGRAEVDVAIPDHLVETASVEGMLNFTVQIPPEKLGPGEVISDIDDTVKVTEVFLGKEFRPVSGMVNLYRSWAEEPLKDFLISSGEPTLNEKEERSAFKERTITAILQQFPRRKVVLVGDSGERDPSICAELLRRLKCIRIWSPPSTFIGVETELEA</sequence>
<feature type="region of interest" description="Disordered" evidence="1">
    <location>
        <begin position="1277"/>
        <end position="1296"/>
    </location>
</feature>